<keyword evidence="4 6" id="KW-0274">FAD</keyword>
<dbReference type="InterPro" id="IPR006091">
    <property type="entry name" value="Acyl-CoA_Oxase/DH_mid-dom"/>
</dbReference>
<evidence type="ECO:0000313" key="10">
    <source>
        <dbReference type="EMBL" id="MBB5895491.1"/>
    </source>
</evidence>
<proteinExistence type="inferred from homology"/>
<dbReference type="InterPro" id="IPR013786">
    <property type="entry name" value="AcylCoA_DH/ox_N"/>
</dbReference>
<dbReference type="InterPro" id="IPR046373">
    <property type="entry name" value="Acyl-CoA_Oxase/DH_mid-dom_sf"/>
</dbReference>
<comment type="caution">
    <text evidence="10">The sequence shown here is derived from an EMBL/GenBank/DDBJ whole genome shotgun (WGS) entry which is preliminary data.</text>
</comment>
<comment type="similarity">
    <text evidence="2 6">Belongs to the acyl-CoA dehydrogenase family.</text>
</comment>
<evidence type="ECO:0000256" key="6">
    <source>
        <dbReference type="RuleBase" id="RU362125"/>
    </source>
</evidence>
<feature type="domain" description="Acyl-CoA dehydrogenase/oxidase N-terminal" evidence="9">
    <location>
        <begin position="333"/>
        <end position="407"/>
    </location>
</feature>
<comment type="cofactor">
    <cofactor evidence="1 6">
        <name>FAD</name>
        <dbReference type="ChEBI" id="CHEBI:57692"/>
    </cofactor>
</comment>
<name>A0A7W9NKK8_9PSEU</name>
<evidence type="ECO:0000256" key="4">
    <source>
        <dbReference type="ARBA" id="ARBA00022827"/>
    </source>
</evidence>
<dbReference type="InterPro" id="IPR009100">
    <property type="entry name" value="AcylCoA_DH/oxidase_NM_dom_sf"/>
</dbReference>
<evidence type="ECO:0000256" key="2">
    <source>
        <dbReference type="ARBA" id="ARBA00009347"/>
    </source>
</evidence>
<dbReference type="SUPFAM" id="SSF47203">
    <property type="entry name" value="Acyl-CoA dehydrogenase C-terminal domain-like"/>
    <property type="match status" value="2"/>
</dbReference>
<evidence type="ECO:0000313" key="11">
    <source>
        <dbReference type="Proteomes" id="UP000585638"/>
    </source>
</evidence>
<keyword evidence="3 6" id="KW-0285">Flavoprotein</keyword>
<dbReference type="InterPro" id="IPR037069">
    <property type="entry name" value="AcylCoA_DH/ox_N_sf"/>
</dbReference>
<dbReference type="GO" id="GO:0005886">
    <property type="term" value="C:plasma membrane"/>
    <property type="evidence" value="ECO:0007669"/>
    <property type="project" value="TreeGrafter"/>
</dbReference>
<gene>
    <name evidence="10" type="ORF">BJ998_006687</name>
</gene>
<dbReference type="Pfam" id="PF02770">
    <property type="entry name" value="Acyl-CoA_dh_M"/>
    <property type="match status" value="1"/>
</dbReference>
<accession>A0A7W9NKK8</accession>
<feature type="domain" description="Acyl-CoA dehydrogenase/oxidase C-terminal" evidence="7">
    <location>
        <begin position="169"/>
        <end position="299"/>
    </location>
</feature>
<dbReference type="Pfam" id="PF02771">
    <property type="entry name" value="Acyl-CoA_dh_N"/>
    <property type="match status" value="2"/>
</dbReference>
<protein>
    <submittedName>
        <fullName evidence="10">Alkylation response protein AidB-like acyl-CoA dehydrogenase</fullName>
    </submittedName>
</protein>
<dbReference type="PANTHER" id="PTHR43292">
    <property type="entry name" value="ACYL-COA DEHYDROGENASE"/>
    <property type="match status" value="1"/>
</dbReference>
<reference evidence="10 11" key="1">
    <citation type="submission" date="2020-08" db="EMBL/GenBank/DDBJ databases">
        <title>Sequencing the genomes of 1000 actinobacteria strains.</title>
        <authorList>
            <person name="Klenk H.-P."/>
        </authorList>
    </citation>
    <scope>NUCLEOTIDE SEQUENCE [LARGE SCALE GENOMIC DNA]</scope>
    <source>
        <strain evidence="10 11">DSM 43851</strain>
    </source>
</reference>
<dbReference type="Pfam" id="PF00441">
    <property type="entry name" value="Acyl-CoA_dh_1"/>
    <property type="match status" value="2"/>
</dbReference>
<dbReference type="EMBL" id="JACHIR010000001">
    <property type="protein sequence ID" value="MBB5895491.1"/>
    <property type="molecule type" value="Genomic_DNA"/>
</dbReference>
<evidence type="ECO:0000256" key="3">
    <source>
        <dbReference type="ARBA" id="ARBA00022630"/>
    </source>
</evidence>
<keyword evidence="11" id="KW-1185">Reference proteome</keyword>
<sequence length="654" mass="69655">MSMVIDDGGRQLREAVLSAGAAWSDLAALGLFGLVLPEAVGGLGNPVADLAVAVEAAAELLAPGPVLPTLVAAVALAGVPDRPLAAKLLPGIADGSTAVAVHCGPVALGESGPMLVRDGDDWALVEDVRIDPADPVDLGRPIGFPRVGTITEEQRLGPLPVEDILATLAAAEAAGIADWCLRTAVEYAKIRTQFGQPIGAFQAVKHLCVEMLCRSERAAAVAWDAARAYDQEPTEFPLAAAAAAAIAIDAAVANAKDCIQVLGGIGFTWEHDAHRYLRRAISTRQLLGGTARWRRRVAEFAKAGSRRTLTLKIDADRSDIKRQVQAIVNAVDQRKELADSGFLAPHWPRPYGLDAGPTEQLIIDEELDNAGVERPDLVIGWWAVPTILAHGTDEQRERFAGPTLRGEITWCQLFSEPGAGSDLASLRTRAERVDGGWRITGQKVWTSLAREADWAICLARTNPDVPKHRGITYFLVDMRTPGIDIRPLREITGDAVFNEVFLDGVFVPDEYVVGAVDGGWKLARTTLANERVAMSNGSSIGEEVERVLATAEPTERVGALVADGLAMSLLDLRATLRKLADLDPGAASSVRKLVGVRHRQNVAETALDLDGPLGAIAGERSHEFLLTRCLSIAGGTEQVLLTLAGERLLGLPRA</sequence>
<feature type="domain" description="Acyl-CoA dehydrogenase/oxidase C-terminal" evidence="7">
    <location>
        <begin position="518"/>
        <end position="649"/>
    </location>
</feature>
<dbReference type="PANTHER" id="PTHR43292:SF4">
    <property type="entry name" value="ACYL-COA DEHYDROGENASE FADE34"/>
    <property type="match status" value="1"/>
</dbReference>
<dbReference type="InterPro" id="IPR052161">
    <property type="entry name" value="Mycobact_Acyl-CoA_DH"/>
</dbReference>
<dbReference type="Gene3D" id="1.20.140.10">
    <property type="entry name" value="Butyryl-CoA Dehydrogenase, subunit A, domain 3"/>
    <property type="match status" value="2"/>
</dbReference>
<dbReference type="InterPro" id="IPR036250">
    <property type="entry name" value="AcylCo_DH-like_C"/>
</dbReference>
<dbReference type="InterPro" id="IPR009075">
    <property type="entry name" value="AcylCo_DH/oxidase_C"/>
</dbReference>
<dbReference type="Gene3D" id="2.40.110.10">
    <property type="entry name" value="Butyryl-CoA Dehydrogenase, subunit A, domain 2"/>
    <property type="match status" value="1"/>
</dbReference>
<evidence type="ECO:0000259" key="8">
    <source>
        <dbReference type="Pfam" id="PF02770"/>
    </source>
</evidence>
<dbReference type="SUPFAM" id="SSF56645">
    <property type="entry name" value="Acyl-CoA dehydrogenase NM domain-like"/>
    <property type="match status" value="2"/>
</dbReference>
<feature type="domain" description="Acyl-CoA dehydrogenase/oxidase N-terminal" evidence="9">
    <location>
        <begin position="21"/>
        <end position="95"/>
    </location>
</feature>
<dbReference type="Gene3D" id="1.10.540.10">
    <property type="entry name" value="Acyl-CoA dehydrogenase/oxidase, N-terminal domain"/>
    <property type="match status" value="2"/>
</dbReference>
<dbReference type="AlphaFoldDB" id="A0A7W9NKK8"/>
<dbReference type="GO" id="GO:0050660">
    <property type="term" value="F:flavin adenine dinucleotide binding"/>
    <property type="evidence" value="ECO:0007669"/>
    <property type="project" value="InterPro"/>
</dbReference>
<organism evidence="10 11">
    <name type="scientific">Kutzneria kofuensis</name>
    <dbReference type="NCBI Taxonomy" id="103725"/>
    <lineage>
        <taxon>Bacteria</taxon>
        <taxon>Bacillati</taxon>
        <taxon>Actinomycetota</taxon>
        <taxon>Actinomycetes</taxon>
        <taxon>Pseudonocardiales</taxon>
        <taxon>Pseudonocardiaceae</taxon>
        <taxon>Kutzneria</taxon>
    </lineage>
</organism>
<evidence type="ECO:0000259" key="9">
    <source>
        <dbReference type="Pfam" id="PF02771"/>
    </source>
</evidence>
<feature type="domain" description="Acyl-CoA oxidase/dehydrogenase middle" evidence="8">
    <location>
        <begin position="411"/>
        <end position="493"/>
    </location>
</feature>
<evidence type="ECO:0000256" key="1">
    <source>
        <dbReference type="ARBA" id="ARBA00001974"/>
    </source>
</evidence>
<evidence type="ECO:0000259" key="7">
    <source>
        <dbReference type="Pfam" id="PF00441"/>
    </source>
</evidence>
<dbReference type="Proteomes" id="UP000585638">
    <property type="component" value="Unassembled WGS sequence"/>
</dbReference>
<dbReference type="GO" id="GO:0016627">
    <property type="term" value="F:oxidoreductase activity, acting on the CH-CH group of donors"/>
    <property type="evidence" value="ECO:0007669"/>
    <property type="project" value="InterPro"/>
</dbReference>
<evidence type="ECO:0000256" key="5">
    <source>
        <dbReference type="ARBA" id="ARBA00023002"/>
    </source>
</evidence>
<keyword evidence="5 6" id="KW-0560">Oxidoreductase</keyword>
<dbReference type="RefSeq" id="WP_221338205.1">
    <property type="nucleotide sequence ID" value="NZ_BAAAWY010000098.1"/>
</dbReference>
<dbReference type="FunFam" id="2.40.110.10:FF:000011">
    <property type="entry name" value="Acyl-CoA dehydrogenase FadE34"/>
    <property type="match status" value="1"/>
</dbReference>